<evidence type="ECO:0000256" key="3">
    <source>
        <dbReference type="ARBA" id="ARBA00022840"/>
    </source>
</evidence>
<dbReference type="GO" id="GO:0005524">
    <property type="term" value="F:ATP binding"/>
    <property type="evidence" value="ECO:0007669"/>
    <property type="project" value="UniProtKB-KW"/>
</dbReference>
<feature type="domain" description="ABC transporter" evidence="4">
    <location>
        <begin position="18"/>
        <end position="244"/>
    </location>
</feature>
<sequence length="258" mass="27935">MSSTLAESVIHKTDAANVSLKKLSKSFTRKGKELSVIKDVNLEIKSGEIVALLGPSGCGKSTLLRLIAGLEVPTSGEVTIDERKIVGLDDRCSIVFQEPRLLPWRTIVENVELGLRGRKDNGKALQLLAEVGLGDFAACLPRQVSGGMAQRAALSRALISEPQVLLLDEPLAALDALTRLQMQDLLSQLVATTGVTIVLVTHDIDEALYLADRIVVLGERGQGIKRTFELNLPHPRDRKDASVASVRTELYSIFGIHA</sequence>
<keyword evidence="1" id="KW-0813">Transport</keyword>
<dbReference type="SUPFAM" id="SSF52540">
    <property type="entry name" value="P-loop containing nucleoside triphosphate hydrolases"/>
    <property type="match status" value="1"/>
</dbReference>
<protein>
    <submittedName>
        <fullName evidence="5">Sulfonate transport system ATP-binding protein</fullName>
    </submittedName>
</protein>
<dbReference type="EMBL" id="CP016773">
    <property type="protein sequence ID" value="ASY16385.1"/>
    <property type="molecule type" value="Genomic_DNA"/>
</dbReference>
<dbReference type="PROSITE" id="PS00211">
    <property type="entry name" value="ABC_TRANSPORTER_1"/>
    <property type="match status" value="1"/>
</dbReference>
<dbReference type="PROSITE" id="PS50893">
    <property type="entry name" value="ABC_TRANSPORTER_2"/>
    <property type="match status" value="1"/>
</dbReference>
<evidence type="ECO:0000256" key="2">
    <source>
        <dbReference type="ARBA" id="ARBA00022741"/>
    </source>
</evidence>
<organism evidence="5 6">
    <name type="scientific">Candidatus Planktophila sulfonica</name>
    <dbReference type="NCBI Taxonomy" id="1884904"/>
    <lineage>
        <taxon>Bacteria</taxon>
        <taxon>Bacillati</taxon>
        <taxon>Actinomycetota</taxon>
        <taxon>Actinomycetes</taxon>
        <taxon>Candidatus Nanopelagicales</taxon>
        <taxon>Candidatus Nanopelagicaceae</taxon>
        <taxon>Candidatus Planktophila</taxon>
    </lineage>
</organism>
<dbReference type="InterPro" id="IPR017871">
    <property type="entry name" value="ABC_transporter-like_CS"/>
</dbReference>
<evidence type="ECO:0000313" key="6">
    <source>
        <dbReference type="Proteomes" id="UP000217215"/>
    </source>
</evidence>
<dbReference type="CDD" id="cd03293">
    <property type="entry name" value="ABC_NrtD_SsuB_transporters"/>
    <property type="match status" value="1"/>
</dbReference>
<proteinExistence type="predicted"/>
<keyword evidence="2" id="KW-0547">Nucleotide-binding</keyword>
<dbReference type="InterPro" id="IPR003593">
    <property type="entry name" value="AAA+_ATPase"/>
</dbReference>
<reference evidence="5 6" key="1">
    <citation type="submission" date="2016-07" db="EMBL/GenBank/DDBJ databases">
        <title>High microdiversification within the ubiquitous acI lineage of Actinobacteria.</title>
        <authorList>
            <person name="Neuenschwander S.M."/>
            <person name="Salcher M."/>
            <person name="Ghai R."/>
            <person name="Pernthaler J."/>
        </authorList>
    </citation>
    <scope>NUCLEOTIDE SEQUENCE [LARGE SCALE GENOMIC DNA]</scope>
    <source>
        <strain evidence="5">MMS-IA-56</strain>
    </source>
</reference>
<keyword evidence="6" id="KW-1185">Reference proteome</keyword>
<dbReference type="InterPro" id="IPR050166">
    <property type="entry name" value="ABC_transporter_ATP-bind"/>
</dbReference>
<accession>A0A249KI59</accession>
<dbReference type="OrthoDB" id="8773773at2"/>
<dbReference type="Gene3D" id="3.40.50.300">
    <property type="entry name" value="P-loop containing nucleotide triphosphate hydrolases"/>
    <property type="match status" value="1"/>
</dbReference>
<dbReference type="Proteomes" id="UP000217215">
    <property type="component" value="Chromosome"/>
</dbReference>
<dbReference type="InterPro" id="IPR003439">
    <property type="entry name" value="ABC_transporter-like_ATP-bd"/>
</dbReference>
<dbReference type="AlphaFoldDB" id="A0A249KI59"/>
<gene>
    <name evidence="5" type="ORF">A1sIA56_05740</name>
</gene>
<evidence type="ECO:0000313" key="5">
    <source>
        <dbReference type="EMBL" id="ASY16385.1"/>
    </source>
</evidence>
<dbReference type="PANTHER" id="PTHR42788">
    <property type="entry name" value="TAURINE IMPORT ATP-BINDING PROTEIN-RELATED"/>
    <property type="match status" value="1"/>
</dbReference>
<dbReference type="RefSeq" id="WP_095673948.1">
    <property type="nucleotide sequence ID" value="NZ_CP016773.1"/>
</dbReference>
<dbReference type="InterPro" id="IPR027417">
    <property type="entry name" value="P-loop_NTPase"/>
</dbReference>
<dbReference type="KEGG" id="psuf:A1sIA56_05740"/>
<dbReference type="GO" id="GO:0016887">
    <property type="term" value="F:ATP hydrolysis activity"/>
    <property type="evidence" value="ECO:0007669"/>
    <property type="project" value="InterPro"/>
</dbReference>
<evidence type="ECO:0000259" key="4">
    <source>
        <dbReference type="PROSITE" id="PS50893"/>
    </source>
</evidence>
<dbReference type="SMART" id="SM00382">
    <property type="entry name" value="AAA"/>
    <property type="match status" value="1"/>
</dbReference>
<name>A0A249KI59_9ACTN</name>
<dbReference type="PANTHER" id="PTHR42788:SF19">
    <property type="entry name" value="ALIPHATIC SULFONATES IMPORT ATP-BINDING PROTEIN SSUB 2"/>
    <property type="match status" value="1"/>
</dbReference>
<dbReference type="Pfam" id="PF00005">
    <property type="entry name" value="ABC_tran"/>
    <property type="match status" value="1"/>
</dbReference>
<keyword evidence="3 5" id="KW-0067">ATP-binding</keyword>
<evidence type="ECO:0000256" key="1">
    <source>
        <dbReference type="ARBA" id="ARBA00022448"/>
    </source>
</evidence>